<feature type="domain" description="PDZ" evidence="7">
    <location>
        <begin position="94"/>
        <end position="178"/>
    </location>
</feature>
<dbReference type="Gene3D" id="3.30.750.44">
    <property type="match status" value="1"/>
</dbReference>
<dbReference type="STRING" id="270498.CHK_2327"/>
<comment type="similarity">
    <text evidence="1 5">Belongs to the peptidase S41A family.</text>
</comment>
<accession>A0A0M2NCM5</accession>
<dbReference type="Gene3D" id="3.90.226.10">
    <property type="entry name" value="2-enoyl-CoA Hydratase, Chain A, domain 1"/>
    <property type="match status" value="1"/>
</dbReference>
<dbReference type="CDD" id="cd07560">
    <property type="entry name" value="Peptidase_S41_CPP"/>
    <property type="match status" value="1"/>
</dbReference>
<dbReference type="CDD" id="cd06782">
    <property type="entry name" value="cpPDZ_CPP-like"/>
    <property type="match status" value="1"/>
</dbReference>
<evidence type="ECO:0000256" key="3">
    <source>
        <dbReference type="ARBA" id="ARBA00022801"/>
    </source>
</evidence>
<dbReference type="PATRIC" id="fig|270498.16.peg.2079"/>
<dbReference type="InterPro" id="IPR005151">
    <property type="entry name" value="Tail-specific_protease"/>
</dbReference>
<dbReference type="InterPro" id="IPR029045">
    <property type="entry name" value="ClpP/crotonase-like_dom_sf"/>
</dbReference>
<dbReference type="PROSITE" id="PS50106">
    <property type="entry name" value="PDZ"/>
    <property type="match status" value="1"/>
</dbReference>
<keyword evidence="6" id="KW-0812">Transmembrane</keyword>
<dbReference type="GO" id="GO:0007165">
    <property type="term" value="P:signal transduction"/>
    <property type="evidence" value="ECO:0007669"/>
    <property type="project" value="TreeGrafter"/>
</dbReference>
<dbReference type="InterPro" id="IPR036034">
    <property type="entry name" value="PDZ_sf"/>
</dbReference>
<dbReference type="PANTHER" id="PTHR32060">
    <property type="entry name" value="TAIL-SPECIFIC PROTEASE"/>
    <property type="match status" value="1"/>
</dbReference>
<dbReference type="NCBIfam" id="TIGR00225">
    <property type="entry name" value="prc"/>
    <property type="match status" value="1"/>
</dbReference>
<dbReference type="SMART" id="SM00228">
    <property type="entry name" value="PDZ"/>
    <property type="match status" value="1"/>
</dbReference>
<name>A0A0M2NCM5_9FIRM</name>
<keyword evidence="9" id="KW-1185">Reference proteome</keyword>
<dbReference type="OrthoDB" id="9812068at2"/>
<keyword evidence="2 5" id="KW-0645">Protease</keyword>
<keyword evidence="3 5" id="KW-0378">Hydrolase</keyword>
<evidence type="ECO:0000313" key="8">
    <source>
        <dbReference type="EMBL" id="KKI50264.1"/>
    </source>
</evidence>
<keyword evidence="6" id="KW-0472">Membrane</keyword>
<dbReference type="Pfam" id="PF22694">
    <property type="entry name" value="CtpB_N-like"/>
    <property type="match status" value="1"/>
</dbReference>
<keyword evidence="6" id="KW-1133">Transmembrane helix</keyword>
<dbReference type="InterPro" id="IPR041489">
    <property type="entry name" value="PDZ_6"/>
</dbReference>
<gene>
    <name evidence="8" type="ORF">CHK_2327</name>
</gene>
<dbReference type="GO" id="GO:0030288">
    <property type="term" value="C:outer membrane-bounded periplasmic space"/>
    <property type="evidence" value="ECO:0007669"/>
    <property type="project" value="TreeGrafter"/>
</dbReference>
<dbReference type="GO" id="GO:0006508">
    <property type="term" value="P:proteolysis"/>
    <property type="evidence" value="ECO:0007669"/>
    <property type="project" value="UniProtKB-KW"/>
</dbReference>
<dbReference type="AlphaFoldDB" id="A0A0M2NCM5"/>
<dbReference type="InterPro" id="IPR001478">
    <property type="entry name" value="PDZ"/>
</dbReference>
<evidence type="ECO:0000256" key="6">
    <source>
        <dbReference type="SAM" id="Phobius"/>
    </source>
</evidence>
<dbReference type="Pfam" id="PF17820">
    <property type="entry name" value="PDZ_6"/>
    <property type="match status" value="1"/>
</dbReference>
<evidence type="ECO:0000256" key="4">
    <source>
        <dbReference type="ARBA" id="ARBA00022825"/>
    </source>
</evidence>
<evidence type="ECO:0000259" key="7">
    <source>
        <dbReference type="PROSITE" id="PS50106"/>
    </source>
</evidence>
<protein>
    <submittedName>
        <fullName evidence="8">Carboxyl-terminal protease</fullName>
        <ecNumber evidence="8">3.4.21.102</ecNumber>
    </submittedName>
</protein>
<feature type="transmembrane region" description="Helical" evidence="6">
    <location>
        <begin position="6"/>
        <end position="28"/>
    </location>
</feature>
<dbReference type="SUPFAM" id="SSF52096">
    <property type="entry name" value="ClpP/crotonase"/>
    <property type="match status" value="1"/>
</dbReference>
<proteinExistence type="inferred from homology"/>
<evidence type="ECO:0000313" key="9">
    <source>
        <dbReference type="Proteomes" id="UP000034076"/>
    </source>
</evidence>
<organism evidence="8 9">
    <name type="scientific">Christensenella hongkongensis</name>
    <dbReference type="NCBI Taxonomy" id="270498"/>
    <lineage>
        <taxon>Bacteria</taxon>
        <taxon>Bacillati</taxon>
        <taxon>Bacillota</taxon>
        <taxon>Clostridia</taxon>
        <taxon>Christensenellales</taxon>
        <taxon>Christensenellaceae</taxon>
        <taxon>Christensenella</taxon>
    </lineage>
</organism>
<dbReference type="SUPFAM" id="SSF50156">
    <property type="entry name" value="PDZ domain-like"/>
    <property type="match status" value="1"/>
</dbReference>
<keyword evidence="4 5" id="KW-0720">Serine protease</keyword>
<dbReference type="GO" id="GO:0004252">
    <property type="term" value="F:serine-type endopeptidase activity"/>
    <property type="evidence" value="ECO:0007669"/>
    <property type="project" value="UniProtKB-EC"/>
</dbReference>
<dbReference type="EMBL" id="LAYJ01000112">
    <property type="protein sequence ID" value="KKI50264.1"/>
    <property type="molecule type" value="Genomic_DNA"/>
</dbReference>
<comment type="caution">
    <text evidence="8">The sequence shown here is derived from an EMBL/GenBank/DDBJ whole genome shotgun (WGS) entry which is preliminary data.</text>
</comment>
<dbReference type="InterPro" id="IPR004447">
    <property type="entry name" value="Peptidase_S41A"/>
</dbReference>
<dbReference type="InterPro" id="IPR055210">
    <property type="entry name" value="CtpA/B_N"/>
</dbReference>
<sequence>MDKKKVFVLCAAIAITASFVTGLFVYFYQTSQMKGNELDYQDIKKYMEISDLEKIIGENYYQSVDENQLVNGTLKGMVEALGDPYSVYYSADEYKEYNQQNEADLQGIGITAGPYMGTGQLKVERVYAAGPAETAGIKENDVITAVNGTDIKSLDYESSLNLLRGPSGSSVTVTVKTGAEAPRDVEAVRADVNAQCVTYTMLDDQTAWIIISEFNGKCVEEFQKALQFVKDNGATGMIIDVRGNMDGSVKDAVSMLDEIIPEGVVTYAMDKNGNKDESTVDGEYYDLPLVVLVDGNSASAAEIFAGAVQDRGRGKVVGSQTYGKGVVQAVFDMPYYSGGGVKLTSAVYYTPAGKLINGDGITPDVPVDIPVDVTALTAETDTQLQQAIVTLEGEPVA</sequence>
<evidence type="ECO:0000256" key="1">
    <source>
        <dbReference type="ARBA" id="ARBA00009179"/>
    </source>
</evidence>
<dbReference type="SMART" id="SM00245">
    <property type="entry name" value="TSPc"/>
    <property type="match status" value="1"/>
</dbReference>
<dbReference type="PANTHER" id="PTHR32060:SF30">
    <property type="entry name" value="CARBOXY-TERMINAL PROCESSING PROTEASE CTPA"/>
    <property type="match status" value="1"/>
</dbReference>
<dbReference type="Proteomes" id="UP000034076">
    <property type="component" value="Unassembled WGS sequence"/>
</dbReference>
<evidence type="ECO:0000256" key="2">
    <source>
        <dbReference type="ARBA" id="ARBA00022670"/>
    </source>
</evidence>
<reference evidence="8 9" key="1">
    <citation type="submission" date="2015-04" db="EMBL/GenBank/DDBJ databases">
        <title>Draft genome sequence of bacteremic isolate Catabacter hongkongensis type strain HKU16T.</title>
        <authorList>
            <person name="Lau S.K."/>
            <person name="Teng J.L."/>
            <person name="Huang Y."/>
            <person name="Curreem S.O."/>
            <person name="Tsui S.K."/>
            <person name="Woo P.C."/>
        </authorList>
    </citation>
    <scope>NUCLEOTIDE SEQUENCE [LARGE SCALE GENOMIC DNA]</scope>
    <source>
        <strain evidence="8 9">HKU16</strain>
    </source>
</reference>
<dbReference type="Pfam" id="PF03572">
    <property type="entry name" value="Peptidase_S41"/>
    <property type="match status" value="1"/>
</dbReference>
<dbReference type="EC" id="3.4.21.102" evidence="8"/>
<dbReference type="RefSeq" id="WP_046444129.1">
    <property type="nucleotide sequence ID" value="NZ_CAUERS010000001.1"/>
</dbReference>
<evidence type="ECO:0000256" key="5">
    <source>
        <dbReference type="RuleBase" id="RU004404"/>
    </source>
</evidence>
<dbReference type="Gene3D" id="2.30.42.10">
    <property type="match status" value="1"/>
</dbReference>